<name>A0ABP5TZ65_9ACTN</name>
<keyword evidence="3" id="KW-0813">Transport</keyword>
<dbReference type="PROSITE" id="PS50893">
    <property type="entry name" value="ABC_TRANSPORTER_2"/>
    <property type="match status" value="1"/>
</dbReference>
<dbReference type="InterPro" id="IPR003439">
    <property type="entry name" value="ABC_transporter-like_ATP-bd"/>
</dbReference>
<evidence type="ECO:0000313" key="11">
    <source>
        <dbReference type="EMBL" id="GAA2365321.1"/>
    </source>
</evidence>
<evidence type="ECO:0000256" key="5">
    <source>
        <dbReference type="ARBA" id="ARBA00022519"/>
    </source>
</evidence>
<evidence type="ECO:0000256" key="1">
    <source>
        <dbReference type="ARBA" id="ARBA00004202"/>
    </source>
</evidence>
<keyword evidence="8" id="KW-1278">Translocase</keyword>
<proteinExistence type="inferred from homology"/>
<keyword evidence="4" id="KW-1003">Cell membrane</keyword>
<dbReference type="SUPFAM" id="SSF52540">
    <property type="entry name" value="P-loop containing nucleoside triphosphate hydrolases"/>
    <property type="match status" value="1"/>
</dbReference>
<evidence type="ECO:0000256" key="4">
    <source>
        <dbReference type="ARBA" id="ARBA00022475"/>
    </source>
</evidence>
<evidence type="ECO:0000259" key="10">
    <source>
        <dbReference type="PROSITE" id="PS50893"/>
    </source>
</evidence>
<accession>A0ABP5TZ65</accession>
<keyword evidence="6" id="KW-0547">Nucleotide-binding</keyword>
<comment type="subcellular location">
    <subcellularLocation>
        <location evidence="1">Cell membrane</location>
        <topology evidence="1">Peripheral membrane protein</topology>
    </subcellularLocation>
</comment>
<evidence type="ECO:0000256" key="3">
    <source>
        <dbReference type="ARBA" id="ARBA00022448"/>
    </source>
</evidence>
<keyword evidence="7 11" id="KW-0067">ATP-binding</keyword>
<dbReference type="PANTHER" id="PTHR43297">
    <property type="entry name" value="OLIGOPEPTIDE TRANSPORT ATP-BINDING PROTEIN APPD"/>
    <property type="match status" value="1"/>
</dbReference>
<evidence type="ECO:0000256" key="7">
    <source>
        <dbReference type="ARBA" id="ARBA00022840"/>
    </source>
</evidence>
<gene>
    <name evidence="11" type="ORF">GCM10009855_00700</name>
</gene>
<evidence type="ECO:0000313" key="12">
    <source>
        <dbReference type="Proteomes" id="UP001501170"/>
    </source>
</evidence>
<dbReference type="GO" id="GO:0005524">
    <property type="term" value="F:ATP binding"/>
    <property type="evidence" value="ECO:0007669"/>
    <property type="project" value="UniProtKB-KW"/>
</dbReference>
<keyword evidence="12" id="KW-1185">Reference proteome</keyword>
<dbReference type="InterPro" id="IPR017871">
    <property type="entry name" value="ABC_transporter-like_CS"/>
</dbReference>
<dbReference type="RefSeq" id="WP_346074666.1">
    <property type="nucleotide sequence ID" value="NZ_BAAARB010000001.1"/>
</dbReference>
<dbReference type="PROSITE" id="PS00211">
    <property type="entry name" value="ABC_TRANSPORTER_1"/>
    <property type="match status" value="1"/>
</dbReference>
<sequence>MTAAVASLAGVTVDVSADRGRRRTAVRVLDDVSLELAPGTVTALIGESGCGKSMVASALCGLLPVGSVATGRVRIGDRTLDPRDSAWHRVRGREVGLVPQSPATSFTPVRTIGSHLSETVTVLGADRSVRELADAVAYPARALDRYPHEVSGGMAQRAAIAAAVAGRPRVLVADEPTSALDPELAAATWRLLAGAAADGAGVLVVTHDIETLRQVGVCDAIAVMREGRLLARFSAGEFDGLASTSASDAADAAYSADATTRLTDDEYIAQFLQEVR</sequence>
<dbReference type="Proteomes" id="UP001501170">
    <property type="component" value="Unassembled WGS sequence"/>
</dbReference>
<reference evidence="12" key="1">
    <citation type="journal article" date="2019" name="Int. J. Syst. Evol. Microbiol.">
        <title>The Global Catalogue of Microorganisms (GCM) 10K type strain sequencing project: providing services to taxonomists for standard genome sequencing and annotation.</title>
        <authorList>
            <consortium name="The Broad Institute Genomics Platform"/>
            <consortium name="The Broad Institute Genome Sequencing Center for Infectious Disease"/>
            <person name="Wu L."/>
            <person name="Ma J."/>
        </authorList>
    </citation>
    <scope>NUCLEOTIDE SEQUENCE [LARGE SCALE GENOMIC DNA]</scope>
    <source>
        <strain evidence="12">JCM 16227</strain>
    </source>
</reference>
<keyword evidence="9" id="KW-0472">Membrane</keyword>
<evidence type="ECO:0000256" key="6">
    <source>
        <dbReference type="ARBA" id="ARBA00022741"/>
    </source>
</evidence>
<comment type="similarity">
    <text evidence="2">Belongs to the ABC transporter superfamily.</text>
</comment>
<dbReference type="InterPro" id="IPR050388">
    <property type="entry name" value="ABC_Ni/Peptide_Import"/>
</dbReference>
<dbReference type="Gene3D" id="3.40.50.300">
    <property type="entry name" value="P-loop containing nucleotide triphosphate hydrolases"/>
    <property type="match status" value="1"/>
</dbReference>
<protein>
    <submittedName>
        <fullName evidence="11">ABC transporter ATP-binding protein</fullName>
    </submittedName>
</protein>
<dbReference type="PANTHER" id="PTHR43297:SF14">
    <property type="entry name" value="ATPASE AAA-TYPE CORE DOMAIN-CONTAINING PROTEIN"/>
    <property type="match status" value="1"/>
</dbReference>
<dbReference type="InterPro" id="IPR027417">
    <property type="entry name" value="P-loop_NTPase"/>
</dbReference>
<dbReference type="EMBL" id="BAAARB010000001">
    <property type="protein sequence ID" value="GAA2365321.1"/>
    <property type="molecule type" value="Genomic_DNA"/>
</dbReference>
<organism evidence="11 12">
    <name type="scientific">Gordonia cholesterolivorans</name>
    <dbReference type="NCBI Taxonomy" id="559625"/>
    <lineage>
        <taxon>Bacteria</taxon>
        <taxon>Bacillati</taxon>
        <taxon>Actinomycetota</taxon>
        <taxon>Actinomycetes</taxon>
        <taxon>Mycobacteriales</taxon>
        <taxon>Gordoniaceae</taxon>
        <taxon>Gordonia</taxon>
    </lineage>
</organism>
<comment type="caution">
    <text evidence="11">The sequence shown here is derived from an EMBL/GenBank/DDBJ whole genome shotgun (WGS) entry which is preliminary data.</text>
</comment>
<dbReference type="Pfam" id="PF00005">
    <property type="entry name" value="ABC_tran"/>
    <property type="match status" value="1"/>
</dbReference>
<dbReference type="InterPro" id="IPR003593">
    <property type="entry name" value="AAA+_ATPase"/>
</dbReference>
<dbReference type="SMART" id="SM00382">
    <property type="entry name" value="AAA"/>
    <property type="match status" value="1"/>
</dbReference>
<feature type="domain" description="ABC transporter" evidence="10">
    <location>
        <begin position="10"/>
        <end position="251"/>
    </location>
</feature>
<evidence type="ECO:0000256" key="8">
    <source>
        <dbReference type="ARBA" id="ARBA00022967"/>
    </source>
</evidence>
<evidence type="ECO:0000256" key="2">
    <source>
        <dbReference type="ARBA" id="ARBA00005417"/>
    </source>
</evidence>
<evidence type="ECO:0000256" key="9">
    <source>
        <dbReference type="ARBA" id="ARBA00023136"/>
    </source>
</evidence>
<keyword evidence="5" id="KW-0997">Cell inner membrane</keyword>